<dbReference type="InterPro" id="IPR026960">
    <property type="entry name" value="RVT-Znf"/>
</dbReference>
<dbReference type="EMBL" id="KQ484351">
    <property type="protein sequence ID" value="KYP35592.1"/>
    <property type="molecule type" value="Genomic_DNA"/>
</dbReference>
<organism evidence="2 3">
    <name type="scientific">Cajanus cajan</name>
    <name type="common">Pigeon pea</name>
    <name type="synonym">Cajanus indicus</name>
    <dbReference type="NCBI Taxonomy" id="3821"/>
    <lineage>
        <taxon>Eukaryota</taxon>
        <taxon>Viridiplantae</taxon>
        <taxon>Streptophyta</taxon>
        <taxon>Embryophyta</taxon>
        <taxon>Tracheophyta</taxon>
        <taxon>Spermatophyta</taxon>
        <taxon>Magnoliopsida</taxon>
        <taxon>eudicotyledons</taxon>
        <taxon>Gunneridae</taxon>
        <taxon>Pentapetalae</taxon>
        <taxon>rosids</taxon>
        <taxon>fabids</taxon>
        <taxon>Fabales</taxon>
        <taxon>Fabaceae</taxon>
        <taxon>Papilionoideae</taxon>
        <taxon>50 kb inversion clade</taxon>
        <taxon>NPAAA clade</taxon>
        <taxon>indigoferoid/millettioid clade</taxon>
        <taxon>Phaseoleae</taxon>
        <taxon>Cajanus</taxon>
    </lineage>
</organism>
<evidence type="ECO:0000313" key="2">
    <source>
        <dbReference type="EMBL" id="KYP35592.1"/>
    </source>
</evidence>
<gene>
    <name evidence="2" type="ORF">KK1_043369</name>
</gene>
<dbReference type="Proteomes" id="UP000075243">
    <property type="component" value="Unassembled WGS sequence"/>
</dbReference>
<reference evidence="2" key="1">
    <citation type="journal article" date="2012" name="Nat. Biotechnol.">
        <title>Draft genome sequence of pigeonpea (Cajanus cajan), an orphan legume crop of resource-poor farmers.</title>
        <authorList>
            <person name="Varshney R.K."/>
            <person name="Chen W."/>
            <person name="Li Y."/>
            <person name="Bharti A.K."/>
            <person name="Saxena R.K."/>
            <person name="Schlueter J.A."/>
            <person name="Donoghue M.T."/>
            <person name="Azam S."/>
            <person name="Fan G."/>
            <person name="Whaley A.M."/>
            <person name="Farmer A.D."/>
            <person name="Sheridan J."/>
            <person name="Iwata A."/>
            <person name="Tuteja R."/>
            <person name="Penmetsa R.V."/>
            <person name="Wu W."/>
            <person name="Upadhyaya H.D."/>
            <person name="Yang S.P."/>
            <person name="Shah T."/>
            <person name="Saxena K.B."/>
            <person name="Michael T."/>
            <person name="McCombie W.R."/>
            <person name="Yang B."/>
            <person name="Zhang G."/>
            <person name="Yang H."/>
            <person name="Wang J."/>
            <person name="Spillane C."/>
            <person name="Cook D.R."/>
            <person name="May G.D."/>
            <person name="Xu X."/>
            <person name="Jackson S.A."/>
        </authorList>
    </citation>
    <scope>NUCLEOTIDE SEQUENCE [LARGE SCALE GENOMIC DNA]</scope>
</reference>
<feature type="non-terminal residue" evidence="2">
    <location>
        <position position="1"/>
    </location>
</feature>
<dbReference type="AlphaFoldDB" id="A0A151QZB2"/>
<feature type="domain" description="Reverse transcriptase zinc-binding" evidence="1">
    <location>
        <begin position="14"/>
        <end position="98"/>
    </location>
</feature>
<sequence>DVIVWSSSVNGEYTARVGYRWLCDVGVATRGTWQWIWRLPVSESIRFFVWQVGQQALPTRSWLVNHHVGQDTTCPRCGDADKDMQHILFKCGGADRVWQVFGLIEVIRWNDNVSWLDWMLRCFKKFHILPAIICWQLWKDRNRHVFNGLVGKPWSQIRQIRELYTIMQTSFAPCKEATPTCKVPEWVSCLLAEGPQVSVHVDGSSLGNPGPGMATSLKAELLAFLHGLQLC</sequence>
<dbReference type="OMA" id="APCKEAT"/>
<proteinExistence type="predicted"/>
<evidence type="ECO:0000259" key="1">
    <source>
        <dbReference type="Pfam" id="PF13966"/>
    </source>
</evidence>
<dbReference type="Pfam" id="PF13966">
    <property type="entry name" value="zf-RVT"/>
    <property type="match status" value="1"/>
</dbReference>
<dbReference type="Gramene" id="C.cajan_44518.t">
    <property type="protein sequence ID" value="C.cajan_44518.t.cds1"/>
    <property type="gene ID" value="C.cajan_44518"/>
</dbReference>
<keyword evidence="3" id="KW-1185">Reference proteome</keyword>
<evidence type="ECO:0000313" key="3">
    <source>
        <dbReference type="Proteomes" id="UP000075243"/>
    </source>
</evidence>
<protein>
    <recommendedName>
        <fullName evidence="1">Reverse transcriptase zinc-binding domain-containing protein</fullName>
    </recommendedName>
</protein>
<name>A0A151QZB2_CAJCA</name>
<accession>A0A151QZB2</accession>